<dbReference type="VEuPathDB" id="FungiDB:MGG_15959"/>
<dbReference type="SMR" id="G4MXA2"/>
<sequence length="93" mass="10400">MTFTEIHEAADDKGNPTADETQKAAPLAEARSPEFDVWAKADDQLVDFANGAIRHCISKHKSKVIRDGYFHRSRHIICFTHEDEFVSAPVSSS</sequence>
<evidence type="ECO:0000313" key="3">
    <source>
        <dbReference type="Proteomes" id="UP000009058"/>
    </source>
</evidence>
<name>G4MXA2_PYRO7</name>
<feature type="region of interest" description="Disordered" evidence="1">
    <location>
        <begin position="1"/>
        <end position="30"/>
    </location>
</feature>
<organism evidence="2 3">
    <name type="scientific">Pyricularia oryzae (strain 70-15 / ATCC MYA-4617 / FGSC 8958)</name>
    <name type="common">Rice blast fungus</name>
    <name type="synonym">Magnaporthe oryzae</name>
    <dbReference type="NCBI Taxonomy" id="242507"/>
    <lineage>
        <taxon>Eukaryota</taxon>
        <taxon>Fungi</taxon>
        <taxon>Dikarya</taxon>
        <taxon>Ascomycota</taxon>
        <taxon>Pezizomycotina</taxon>
        <taxon>Sordariomycetes</taxon>
        <taxon>Sordariomycetidae</taxon>
        <taxon>Magnaporthales</taxon>
        <taxon>Pyriculariaceae</taxon>
        <taxon>Pyricularia</taxon>
    </lineage>
</organism>
<dbReference type="RefSeq" id="XP_003715807.1">
    <property type="nucleotide sequence ID" value="XM_003715759.1"/>
</dbReference>
<evidence type="ECO:0000256" key="1">
    <source>
        <dbReference type="SAM" id="MobiDB-lite"/>
    </source>
</evidence>
<dbReference type="Proteomes" id="UP000009058">
    <property type="component" value="Chromosome 2"/>
</dbReference>
<dbReference type="AlphaFoldDB" id="G4MXA2"/>
<dbReference type="KEGG" id="mgr:MGG_15959"/>
<feature type="compositionally biased region" description="Basic and acidic residues" evidence="1">
    <location>
        <begin position="1"/>
        <end position="14"/>
    </location>
</feature>
<dbReference type="HOGENOM" id="CLU_2400106_0_0_1"/>
<proteinExistence type="predicted"/>
<dbReference type="InParanoid" id="G4MXA2"/>
<dbReference type="EMBL" id="CM001232">
    <property type="protein sequence ID" value="EHA56000.1"/>
    <property type="molecule type" value="Genomic_DNA"/>
</dbReference>
<gene>
    <name evidence="2" type="ORF">MGG_15959</name>
</gene>
<dbReference type="GeneID" id="12986779"/>
<protein>
    <submittedName>
        <fullName evidence="2">Uncharacterized protein</fullName>
    </submittedName>
</protein>
<reference evidence="2 3" key="1">
    <citation type="journal article" date="2005" name="Nature">
        <title>The genome sequence of the rice blast fungus Magnaporthe grisea.</title>
        <authorList>
            <person name="Dean R.A."/>
            <person name="Talbot N.J."/>
            <person name="Ebbole D.J."/>
            <person name="Farman M.L."/>
            <person name="Mitchell T.K."/>
            <person name="Orbach M.J."/>
            <person name="Thon M."/>
            <person name="Kulkarni R."/>
            <person name="Xu J.R."/>
            <person name="Pan H."/>
            <person name="Read N.D."/>
            <person name="Lee Y.H."/>
            <person name="Carbone I."/>
            <person name="Brown D."/>
            <person name="Oh Y.Y."/>
            <person name="Donofrio N."/>
            <person name="Jeong J.S."/>
            <person name="Soanes D.M."/>
            <person name="Djonovic S."/>
            <person name="Kolomiets E."/>
            <person name="Rehmeyer C."/>
            <person name="Li W."/>
            <person name="Harding M."/>
            <person name="Kim S."/>
            <person name="Lebrun M.H."/>
            <person name="Bohnert H."/>
            <person name="Coughlan S."/>
            <person name="Butler J."/>
            <person name="Calvo S."/>
            <person name="Ma L.J."/>
            <person name="Nicol R."/>
            <person name="Purcell S."/>
            <person name="Nusbaum C."/>
            <person name="Galagan J.E."/>
            <person name="Birren B.W."/>
        </authorList>
    </citation>
    <scope>NUCLEOTIDE SEQUENCE [LARGE SCALE GENOMIC DNA]</scope>
    <source>
        <strain evidence="3">70-15 / ATCC MYA-4617 / FGSC 8958</strain>
    </source>
</reference>
<evidence type="ECO:0000313" key="2">
    <source>
        <dbReference type="EMBL" id="EHA56000.1"/>
    </source>
</evidence>
<accession>G4MXA2</accession>
<keyword evidence="3" id="KW-1185">Reference proteome</keyword>
<reference key="2">
    <citation type="submission" date="2011-05" db="EMBL/GenBank/DDBJ databases">
        <title>The Genome Sequence of Magnaporthe oryzae 70-15.</title>
        <authorList>
            <consortium name="The Broad Institute Genome Sequencing Platform"/>
            <person name="Ma L.-J."/>
            <person name="Dead R."/>
            <person name="Young S.K."/>
            <person name="Zeng Q."/>
            <person name="Gargeya S."/>
            <person name="Fitzgerald M."/>
            <person name="Haas B."/>
            <person name="Abouelleil A."/>
            <person name="Alvarado L."/>
            <person name="Arachchi H.M."/>
            <person name="Berlin A."/>
            <person name="Brown A."/>
            <person name="Chapman S.B."/>
            <person name="Chen Z."/>
            <person name="Dunbar C."/>
            <person name="Freedman E."/>
            <person name="Gearin G."/>
            <person name="Gellesch M."/>
            <person name="Goldberg J."/>
            <person name="Griggs A."/>
            <person name="Gujja S."/>
            <person name="Heiman D."/>
            <person name="Howarth C."/>
            <person name="Larson L."/>
            <person name="Lui A."/>
            <person name="MacDonald P.J.P."/>
            <person name="Mehta T."/>
            <person name="Montmayeur A."/>
            <person name="Murphy C."/>
            <person name="Neiman D."/>
            <person name="Pearson M."/>
            <person name="Priest M."/>
            <person name="Roberts A."/>
            <person name="Saif S."/>
            <person name="Shea T."/>
            <person name="Shenoy N."/>
            <person name="Sisk P."/>
            <person name="Stolte C."/>
            <person name="Sykes S."/>
            <person name="Yandava C."/>
            <person name="Wortman J."/>
            <person name="Nusbaum C."/>
            <person name="Birren B."/>
        </authorList>
    </citation>
    <scope>NUCLEOTIDE SEQUENCE</scope>
    <source>
        <strain>70-15</strain>
    </source>
</reference>